<dbReference type="Pfam" id="PF13519">
    <property type="entry name" value="VWA_2"/>
    <property type="match status" value="1"/>
</dbReference>
<accession>A0A839QP98</accession>
<keyword evidence="1" id="KW-0472">Membrane</keyword>
<dbReference type="PROSITE" id="PS50234">
    <property type="entry name" value="VWFA"/>
    <property type="match status" value="1"/>
</dbReference>
<name>A0A839QP98_9MICO</name>
<dbReference type="Gene3D" id="3.40.50.410">
    <property type="entry name" value="von Willebrand factor, type A domain"/>
    <property type="match status" value="1"/>
</dbReference>
<evidence type="ECO:0000313" key="3">
    <source>
        <dbReference type="EMBL" id="MBB3022134.1"/>
    </source>
</evidence>
<comment type="caution">
    <text evidence="3">The sequence shown here is derived from an EMBL/GenBank/DDBJ whole genome shotgun (WGS) entry which is preliminary data.</text>
</comment>
<dbReference type="SUPFAM" id="SSF53300">
    <property type="entry name" value="vWA-like"/>
    <property type="match status" value="1"/>
</dbReference>
<evidence type="ECO:0000259" key="2">
    <source>
        <dbReference type="PROSITE" id="PS50234"/>
    </source>
</evidence>
<dbReference type="InterPro" id="IPR036465">
    <property type="entry name" value="vWFA_dom_sf"/>
</dbReference>
<evidence type="ECO:0000313" key="4">
    <source>
        <dbReference type="Proteomes" id="UP000568050"/>
    </source>
</evidence>
<organism evidence="3 4">
    <name type="scientific">Helcobacillus massiliensis</name>
    <dbReference type="NCBI Taxonomy" id="521392"/>
    <lineage>
        <taxon>Bacteria</taxon>
        <taxon>Bacillati</taxon>
        <taxon>Actinomycetota</taxon>
        <taxon>Actinomycetes</taxon>
        <taxon>Micrococcales</taxon>
        <taxon>Dermabacteraceae</taxon>
        <taxon>Helcobacillus</taxon>
    </lineage>
</organism>
<dbReference type="SMART" id="SM00327">
    <property type="entry name" value="VWA"/>
    <property type="match status" value="1"/>
</dbReference>
<gene>
    <name evidence="3" type="ORF">FHX50_000382</name>
</gene>
<keyword evidence="1" id="KW-0812">Transmembrane</keyword>
<proteinExistence type="predicted"/>
<dbReference type="EMBL" id="JACHWP010000001">
    <property type="protein sequence ID" value="MBB3022134.1"/>
    <property type="molecule type" value="Genomic_DNA"/>
</dbReference>
<dbReference type="InterPro" id="IPR002035">
    <property type="entry name" value="VWF_A"/>
</dbReference>
<protein>
    <recommendedName>
        <fullName evidence="2">VWFA domain-containing protein</fullName>
    </recommendedName>
</protein>
<reference evidence="3 4" key="1">
    <citation type="submission" date="2020-08" db="EMBL/GenBank/DDBJ databases">
        <title>Sequencing the genomes of 1000 actinobacteria strains.</title>
        <authorList>
            <person name="Klenk H.-P."/>
        </authorList>
    </citation>
    <scope>NUCLEOTIDE SEQUENCE [LARGE SCALE GENOMIC DNA]</scope>
    <source>
        <strain evidence="3 4">DSM 23040</strain>
    </source>
</reference>
<feature type="transmembrane region" description="Helical" evidence="1">
    <location>
        <begin position="6"/>
        <end position="24"/>
    </location>
</feature>
<dbReference type="RefSeq" id="WP_183373945.1">
    <property type="nucleotide sequence ID" value="NZ_CBCSFZ010000040.1"/>
</dbReference>
<feature type="domain" description="VWFA" evidence="2">
    <location>
        <begin position="96"/>
        <end position="299"/>
    </location>
</feature>
<keyword evidence="4" id="KW-1185">Reference proteome</keyword>
<dbReference type="AlphaFoldDB" id="A0A839QP98"/>
<evidence type="ECO:0000256" key="1">
    <source>
        <dbReference type="SAM" id="Phobius"/>
    </source>
</evidence>
<sequence length="341" mass="36837">MVMVLWWVTLIILGVGLIAALIALRFRRAHAKRPTIRVANSAYVDSLPAVKRSRRIALMLAATSVLLAATLVLTSALLSGRLATERVEQPSTQSRDIVLCLDVSGSMSAVDADLLMTFNEIVQRFDGERVGLTVFNSRAVTVFPLTHDYLMSRRQLEAGAQLIGGQSSTTAEGDAKATENDRDALLEQLRATSQSTGAGSSLIGDGLVSCSQQFDRSDESRSRFIIFATDNQLAGTPLYQLPEAMEAAKRRGATVYTLAPDSVIGGAELEELRTETERTGGRMWTTGSAQSVDTIVAEIQKSQAAKTGGAKRSYYTDHPAPFWLASLLAMVGVVAVGWRQR</sequence>
<feature type="transmembrane region" description="Helical" evidence="1">
    <location>
        <begin position="320"/>
        <end position="338"/>
    </location>
</feature>
<dbReference type="Proteomes" id="UP000568050">
    <property type="component" value="Unassembled WGS sequence"/>
</dbReference>
<feature type="transmembrane region" description="Helical" evidence="1">
    <location>
        <begin position="56"/>
        <end position="78"/>
    </location>
</feature>
<keyword evidence="1" id="KW-1133">Transmembrane helix</keyword>